<dbReference type="NCBIfam" id="TIGR02046">
    <property type="entry name" value="sdhC_b558_fam"/>
    <property type="match status" value="1"/>
</dbReference>
<evidence type="ECO:0000256" key="1">
    <source>
        <dbReference type="SAM" id="Phobius"/>
    </source>
</evidence>
<dbReference type="InterPro" id="IPR034804">
    <property type="entry name" value="SQR/QFR_C/D"/>
</dbReference>
<gene>
    <name evidence="2" type="ORF">FOJ82_07950</name>
</gene>
<proteinExistence type="predicted"/>
<dbReference type="EMBL" id="VKKG01000002">
    <property type="protein sequence ID" value="TRY19116.1"/>
    <property type="molecule type" value="Genomic_DNA"/>
</dbReference>
<reference evidence="2 3" key="1">
    <citation type="submission" date="2019-07" db="EMBL/GenBank/DDBJ databases">
        <authorList>
            <person name="Zhou L.-Y."/>
        </authorList>
    </citation>
    <scope>NUCLEOTIDE SEQUENCE [LARGE SCALE GENOMIC DNA]</scope>
    <source>
        <strain evidence="2 3">YIM 101269</strain>
    </source>
</reference>
<accession>A0A553K363</accession>
<keyword evidence="3" id="KW-1185">Reference proteome</keyword>
<name>A0A553K363_9ACTN</name>
<keyword evidence="1" id="KW-0472">Membrane</keyword>
<dbReference type="CDD" id="cd03498">
    <property type="entry name" value="SQR_TypeB_2_TM"/>
    <property type="match status" value="1"/>
</dbReference>
<keyword evidence="1" id="KW-1133">Transmembrane helix</keyword>
<evidence type="ECO:0000313" key="3">
    <source>
        <dbReference type="Proteomes" id="UP000317638"/>
    </source>
</evidence>
<dbReference type="Proteomes" id="UP000317638">
    <property type="component" value="Unassembled WGS sequence"/>
</dbReference>
<sequence length="218" mass="24504">MVKKVIMAVTGIIMIGFLLMHMYGNLKMFQGPESFDGYAHWLKGDILYPIVPKGVFIWIFRFGLTASVILHIWAAVSLSRNTLKVRGSGYQKFRPQAQTYSARTMRWGGVIVAGFIIFHLLQFTVKVITPGFDPNAGPFEMFLLTFQQWWMVVLYAVLMVVICMHVRHGFWSAFVTLGANSSPRSGKILNWLGIGVAVALFIGFMLPPVAVLLGWITN</sequence>
<dbReference type="OrthoDB" id="9788081at2"/>
<comment type="caution">
    <text evidence="2">The sequence shown here is derived from an EMBL/GenBank/DDBJ whole genome shotgun (WGS) entry which is preliminary data.</text>
</comment>
<dbReference type="AlphaFoldDB" id="A0A553K363"/>
<dbReference type="InterPro" id="IPR011138">
    <property type="entry name" value="Cytochrome_b-558"/>
</dbReference>
<feature type="transmembrane region" description="Helical" evidence="1">
    <location>
        <begin position="5"/>
        <end position="24"/>
    </location>
</feature>
<keyword evidence="1" id="KW-0812">Transmembrane</keyword>
<feature type="transmembrane region" description="Helical" evidence="1">
    <location>
        <begin position="188"/>
        <end position="216"/>
    </location>
</feature>
<dbReference type="Gene3D" id="1.20.1300.10">
    <property type="entry name" value="Fumarate reductase/succinate dehydrogenase, transmembrane subunit"/>
    <property type="match status" value="1"/>
</dbReference>
<protein>
    <submittedName>
        <fullName evidence="2">Succinate dehydrogenase cytochrome b subunit</fullName>
    </submittedName>
</protein>
<organism evidence="2 3">
    <name type="scientific">Tessaracoccus rhinocerotis</name>
    <dbReference type="NCBI Taxonomy" id="1689449"/>
    <lineage>
        <taxon>Bacteria</taxon>
        <taxon>Bacillati</taxon>
        <taxon>Actinomycetota</taxon>
        <taxon>Actinomycetes</taxon>
        <taxon>Propionibacteriales</taxon>
        <taxon>Propionibacteriaceae</taxon>
        <taxon>Tessaracoccus</taxon>
    </lineage>
</organism>
<dbReference type="GO" id="GO:0016020">
    <property type="term" value="C:membrane"/>
    <property type="evidence" value="ECO:0007669"/>
    <property type="project" value="InterPro"/>
</dbReference>
<evidence type="ECO:0000313" key="2">
    <source>
        <dbReference type="EMBL" id="TRY19116.1"/>
    </source>
</evidence>
<feature type="transmembrane region" description="Helical" evidence="1">
    <location>
        <begin position="107"/>
        <end position="128"/>
    </location>
</feature>
<feature type="transmembrane region" description="Helical" evidence="1">
    <location>
        <begin position="148"/>
        <end position="167"/>
    </location>
</feature>
<dbReference type="SUPFAM" id="SSF81343">
    <property type="entry name" value="Fumarate reductase respiratory complex transmembrane subunits"/>
    <property type="match status" value="1"/>
</dbReference>
<feature type="transmembrane region" description="Helical" evidence="1">
    <location>
        <begin position="55"/>
        <end position="76"/>
    </location>
</feature>